<reference evidence="2" key="1">
    <citation type="journal article" date="2014" name="Front. Microbiol.">
        <title>High frequency of phylogenetically diverse reductive dehalogenase-homologous genes in deep subseafloor sedimentary metagenomes.</title>
        <authorList>
            <person name="Kawai M."/>
            <person name="Futagami T."/>
            <person name="Toyoda A."/>
            <person name="Takaki Y."/>
            <person name="Nishi S."/>
            <person name="Hori S."/>
            <person name="Arai W."/>
            <person name="Tsubouchi T."/>
            <person name="Morono Y."/>
            <person name="Uchiyama I."/>
            <person name="Ito T."/>
            <person name="Fujiyama A."/>
            <person name="Inagaki F."/>
            <person name="Takami H."/>
        </authorList>
    </citation>
    <scope>NUCLEOTIDE SEQUENCE</scope>
    <source>
        <strain evidence="2">Expedition CK06-06</strain>
    </source>
</reference>
<dbReference type="EMBL" id="BARW01016307">
    <property type="protein sequence ID" value="GAJ02598.1"/>
    <property type="molecule type" value="Genomic_DNA"/>
</dbReference>
<comment type="caution">
    <text evidence="2">The sequence shown here is derived from an EMBL/GenBank/DDBJ whole genome shotgun (WGS) entry which is preliminary data.</text>
</comment>
<evidence type="ECO:0000313" key="2">
    <source>
        <dbReference type="EMBL" id="GAJ02598.1"/>
    </source>
</evidence>
<feature type="non-terminal residue" evidence="2">
    <location>
        <position position="284"/>
    </location>
</feature>
<accession>X1TB93</accession>
<feature type="non-terminal residue" evidence="2">
    <location>
        <position position="1"/>
    </location>
</feature>
<dbReference type="SUPFAM" id="SSF102712">
    <property type="entry name" value="JAB1/MPN domain"/>
    <property type="match status" value="1"/>
</dbReference>
<name>X1TB93_9ZZZZ</name>
<feature type="compositionally biased region" description="Basic residues" evidence="1">
    <location>
        <begin position="69"/>
        <end position="78"/>
    </location>
</feature>
<dbReference type="Gene3D" id="3.40.140.10">
    <property type="entry name" value="Cytidine Deaminase, domain 2"/>
    <property type="match status" value="1"/>
</dbReference>
<sequence length="284" mass="31886">LQNSPLISAPHTAAYAKRQRVWAAVGSVHTAKSCCAATASADAVSVKNYAVIHVLKMMYVQTAKKKWRMKKMNNKKHKSPESTKKQIQANLKQAKQKSSSQAEQYELRRLALRFSPTAWTKLLHFRDKSDNEVGGFGITGLDDLLFVKEFVTVKQEVTCVSVKFDDEAVADFFDTQVDLGRKPEQFARLWLHSHPGDSAGPSSIDEETFQRVFGACQWAVMFVIAQNNNTHARLSFNVGPGGQVLIPTEIDYSEDFGGSDRELWDAEYAANVKVVEWLREQPCE</sequence>
<feature type="region of interest" description="Disordered" evidence="1">
    <location>
        <begin position="69"/>
        <end position="100"/>
    </location>
</feature>
<dbReference type="AlphaFoldDB" id="X1TB93"/>
<evidence type="ECO:0000256" key="1">
    <source>
        <dbReference type="SAM" id="MobiDB-lite"/>
    </source>
</evidence>
<organism evidence="2">
    <name type="scientific">marine sediment metagenome</name>
    <dbReference type="NCBI Taxonomy" id="412755"/>
    <lineage>
        <taxon>unclassified sequences</taxon>
        <taxon>metagenomes</taxon>
        <taxon>ecological metagenomes</taxon>
    </lineage>
</organism>
<proteinExistence type="predicted"/>
<gene>
    <name evidence="2" type="ORF">S12H4_28428</name>
</gene>
<evidence type="ECO:0008006" key="3">
    <source>
        <dbReference type="Google" id="ProtNLM"/>
    </source>
</evidence>
<protein>
    <recommendedName>
        <fullName evidence="3">JAB domain-containing protein</fullName>
    </recommendedName>
</protein>